<keyword evidence="4" id="KW-1185">Reference proteome</keyword>
<feature type="region of interest" description="Disordered" evidence="1">
    <location>
        <begin position="1"/>
        <end position="27"/>
    </location>
</feature>
<feature type="region of interest" description="Disordered" evidence="1">
    <location>
        <begin position="331"/>
        <end position="599"/>
    </location>
</feature>
<protein>
    <recommendedName>
        <fullName evidence="2">YMC020W-like alpha/beta hydrolase domain-containing protein</fullName>
    </recommendedName>
</protein>
<evidence type="ECO:0000313" key="4">
    <source>
        <dbReference type="Proteomes" id="UP000193218"/>
    </source>
</evidence>
<feature type="domain" description="YMC020W-like alpha/beta hydrolase" evidence="2">
    <location>
        <begin position="844"/>
        <end position="1051"/>
    </location>
</feature>
<feature type="domain" description="YMC020W-like alpha/beta hydrolase" evidence="2">
    <location>
        <begin position="685"/>
        <end position="806"/>
    </location>
</feature>
<feature type="compositionally biased region" description="Polar residues" evidence="1">
    <location>
        <begin position="495"/>
        <end position="506"/>
    </location>
</feature>
<dbReference type="InParanoid" id="A0A1Y1UHJ0"/>
<feature type="compositionally biased region" description="Low complexity" evidence="1">
    <location>
        <begin position="1"/>
        <end position="19"/>
    </location>
</feature>
<evidence type="ECO:0000313" key="3">
    <source>
        <dbReference type="EMBL" id="ORX37521.1"/>
    </source>
</evidence>
<dbReference type="InterPro" id="IPR058934">
    <property type="entry name" value="YMC020W-like"/>
</dbReference>
<dbReference type="GeneID" id="33557261"/>
<accession>A0A1Y1UHJ0</accession>
<dbReference type="PANTHER" id="PTHR47349:SF1">
    <property type="entry name" value="AER328WP"/>
    <property type="match status" value="1"/>
</dbReference>
<sequence length="1119" mass="120146">MVSPSISSPTSTSKSKPSSLRNIPLSLRHPSIRYPTSTHVSRVFADTLVSGAADGALTSEETLIRQLDGDLGGRQMGLRSRRGSTTTIRTVRTRRGSMSSTMLQEEEGGSPVAGPSRSSPLDSTTLPDALEIHETERNAATEGSERSRRAVNPKVSSSWLRWNSPAPSFPRSKSPSTAEKGKGKARTDAIEQVDSQATIAPLTATTGPFPDPPPPSTTNISEDPPPADSALKPPDPVAPGPADPAPSKRGWFGWGATVVPEVKVHPEADAGPVVDQEGLDLEASPADPEEPDAPAAEPLEDLETDAPTSDQATGWTSYLWGSLRTKPISVVQEDATAPVDTSSLDKPDPPSTPPRRAQLQTPPPTDTDPDPASDSSADEPTVSENPGWGSYFYPFITPRPTKHVTSMTSSPSLIRPADGPSTEQPPAPAPPPPTTIPGPLPNASLAPPAIHPIPSPSKPSLEPSTSPSSTPRVRQNSAASTSGWLNYLAFRASQKRVTNPSTTSIKSGKERKSTDVNEEIMDFSSDPNFPPSGDASNAASTVPGKKEKPEDKCQSLAPSKPAQSGRQRRASNTSTRSGASSRIPVPSSPKAPSKTPNGKIAKATVSAVPNLVIPSFDTTFSRPPRSLPPLQPQSVITSTTWRALGAVSNYVYGESGGHIDPRGSRAGRRVGNDLPRRLPSDEGWRNVKRIVIVGVHGWFPAKMLNSVIGEPTGTSVKFASMMNQAVVEFFKARGENVEGLRITQMPLEGEGTIEHRVDRLYKAYLSNPAYINDLRRADAIFFAAHSQGCIVTTHLISRMIAQGHIRTPLNRDAVLRCEWAFGPIGVMPDTPKRKRQSASEEGYQKVAMLAMCGVHLGPLYSISTSTVIQPYLQWFENAAARELFEFQESSSVVSMAYQKALSMILENNVKVVLLASLNDQVVPIYGASFSTATHPLLLRALFVDGASYSQTDLMTLLLKFAFMLRNAGISDQRLVEHVSEATAGSLTGLGHSAPYEEIGCYSLAVEYLFLSGPIPSNPGSIKPTPLLVEPFSAKEARNDYELPYLMRAIVDSPEVNDLFAEELKALKDGIMGWKPITKPLKEMKKRLEPMANRHSPLATQVTTFEGPSPSSSAGLKKDW</sequence>
<feature type="compositionally biased region" description="Polar residues" evidence="1">
    <location>
        <begin position="561"/>
        <end position="580"/>
    </location>
</feature>
<name>A0A1Y1UHJ0_9TREE</name>
<organism evidence="3 4">
    <name type="scientific">Kockovaella imperatae</name>
    <dbReference type="NCBI Taxonomy" id="4999"/>
    <lineage>
        <taxon>Eukaryota</taxon>
        <taxon>Fungi</taxon>
        <taxon>Dikarya</taxon>
        <taxon>Basidiomycota</taxon>
        <taxon>Agaricomycotina</taxon>
        <taxon>Tremellomycetes</taxon>
        <taxon>Tremellales</taxon>
        <taxon>Cuniculitremaceae</taxon>
        <taxon>Kockovaella</taxon>
    </lineage>
</organism>
<feature type="region of interest" description="Disordered" evidence="1">
    <location>
        <begin position="71"/>
        <end position="313"/>
    </location>
</feature>
<feature type="compositionally biased region" description="Polar residues" evidence="1">
    <location>
        <begin position="116"/>
        <end position="126"/>
    </location>
</feature>
<dbReference type="Pfam" id="PF26147">
    <property type="entry name" value="AB_HYDROLASE_YMC0-YMC35"/>
    <property type="match status" value="2"/>
</dbReference>
<feature type="compositionally biased region" description="Basic and acidic residues" evidence="1">
    <location>
        <begin position="544"/>
        <end position="553"/>
    </location>
</feature>
<feature type="compositionally biased region" description="Polar residues" evidence="1">
    <location>
        <begin position="1097"/>
        <end position="1113"/>
    </location>
</feature>
<dbReference type="AlphaFoldDB" id="A0A1Y1UHJ0"/>
<dbReference type="OrthoDB" id="5598028at2759"/>
<feature type="region of interest" description="Disordered" evidence="1">
    <location>
        <begin position="1091"/>
        <end position="1119"/>
    </location>
</feature>
<reference evidence="3 4" key="1">
    <citation type="submission" date="2017-03" db="EMBL/GenBank/DDBJ databases">
        <title>Widespread Adenine N6-methylation of Active Genes in Fungi.</title>
        <authorList>
            <consortium name="DOE Joint Genome Institute"/>
            <person name="Mondo S.J."/>
            <person name="Dannebaum R.O."/>
            <person name="Kuo R.C."/>
            <person name="Louie K.B."/>
            <person name="Bewick A.J."/>
            <person name="Labutti K."/>
            <person name="Haridas S."/>
            <person name="Kuo A."/>
            <person name="Salamov A."/>
            <person name="Ahrendt S.R."/>
            <person name="Lau R."/>
            <person name="Bowen B.P."/>
            <person name="Lipzen A."/>
            <person name="Sullivan W."/>
            <person name="Andreopoulos W.B."/>
            <person name="Clum A."/>
            <person name="Lindquist E."/>
            <person name="Daum C."/>
            <person name="Northen T.R."/>
            <person name="Ramamoorthy G."/>
            <person name="Schmitz R.J."/>
            <person name="Gryganskyi A."/>
            <person name="Culley D."/>
            <person name="Magnuson J."/>
            <person name="James T.Y."/>
            <person name="O'Malley M.A."/>
            <person name="Stajich J.E."/>
            <person name="Spatafora J.W."/>
            <person name="Visel A."/>
            <person name="Grigoriev I.V."/>
        </authorList>
    </citation>
    <scope>NUCLEOTIDE SEQUENCE [LARGE SCALE GENOMIC DNA]</scope>
    <source>
        <strain evidence="3 4">NRRL Y-17943</strain>
    </source>
</reference>
<feature type="compositionally biased region" description="Pro residues" evidence="1">
    <location>
        <begin position="423"/>
        <end position="440"/>
    </location>
</feature>
<proteinExistence type="predicted"/>
<feature type="compositionally biased region" description="Polar residues" evidence="1">
    <location>
        <begin position="472"/>
        <end position="484"/>
    </location>
</feature>
<feature type="compositionally biased region" description="Basic and acidic residues" evidence="1">
    <location>
        <begin position="179"/>
        <end position="189"/>
    </location>
</feature>
<dbReference type="Proteomes" id="UP000193218">
    <property type="component" value="Unassembled WGS sequence"/>
</dbReference>
<dbReference type="InterPro" id="IPR058933">
    <property type="entry name" value="YMC020W-like_ab_hydrolase"/>
</dbReference>
<feature type="compositionally biased region" description="Low complexity" evidence="1">
    <location>
        <begin position="458"/>
        <end position="471"/>
    </location>
</feature>
<feature type="compositionally biased region" description="Pro residues" evidence="1">
    <location>
        <begin position="223"/>
        <end position="244"/>
    </location>
</feature>
<feature type="compositionally biased region" description="Acidic residues" evidence="1">
    <location>
        <begin position="287"/>
        <end position="304"/>
    </location>
</feature>
<dbReference type="RefSeq" id="XP_021871508.1">
    <property type="nucleotide sequence ID" value="XM_022015452.1"/>
</dbReference>
<evidence type="ECO:0000259" key="2">
    <source>
        <dbReference type="Pfam" id="PF26147"/>
    </source>
</evidence>
<feature type="compositionally biased region" description="Polar residues" evidence="1">
    <location>
        <begin position="403"/>
        <end position="412"/>
    </location>
</feature>
<feature type="compositionally biased region" description="Basic and acidic residues" evidence="1">
    <location>
        <begin position="130"/>
        <end position="148"/>
    </location>
</feature>
<dbReference type="EMBL" id="NBSH01000005">
    <property type="protein sequence ID" value="ORX37521.1"/>
    <property type="molecule type" value="Genomic_DNA"/>
</dbReference>
<dbReference type="PANTHER" id="PTHR47349">
    <property type="entry name" value="CHROMOSOME 8, WHOLE GENOME SHOTGUN SEQUENCE"/>
    <property type="match status" value="1"/>
</dbReference>
<gene>
    <name evidence="3" type="ORF">BD324DRAFT_622237</name>
</gene>
<evidence type="ECO:0000256" key="1">
    <source>
        <dbReference type="SAM" id="MobiDB-lite"/>
    </source>
</evidence>
<comment type="caution">
    <text evidence="3">The sequence shown here is derived from an EMBL/GenBank/DDBJ whole genome shotgun (WGS) entry which is preliminary data.</text>
</comment>